<dbReference type="OrthoDB" id="432685at2759"/>
<keyword evidence="7" id="KW-0812">Transmembrane</keyword>
<feature type="transmembrane region" description="Helical" evidence="7">
    <location>
        <begin position="64"/>
        <end position="86"/>
    </location>
</feature>
<proteinExistence type="inferred from homology"/>
<evidence type="ECO:0000256" key="6">
    <source>
        <dbReference type="PIRSR" id="PIRSR601834-1"/>
    </source>
</evidence>
<dbReference type="EMBL" id="JAEUBG010003483">
    <property type="protein sequence ID" value="KAH3682716.1"/>
    <property type="molecule type" value="Genomic_DNA"/>
</dbReference>
<name>A0A9P8TLI2_WICPI</name>
<comment type="similarity">
    <text evidence="2">Belongs to the flavoprotein pyridine nucleotide cytochrome reductase family.</text>
</comment>
<keyword evidence="7" id="KW-0472">Membrane</keyword>
<reference evidence="8" key="1">
    <citation type="journal article" date="2021" name="Open Biol.">
        <title>Shared evolutionary footprints suggest mitochondrial oxidative damage underlies multiple complex I losses in fungi.</title>
        <authorList>
            <person name="Schikora-Tamarit M.A."/>
            <person name="Marcet-Houben M."/>
            <person name="Nosek J."/>
            <person name="Gabaldon T."/>
        </authorList>
    </citation>
    <scope>NUCLEOTIDE SEQUENCE</scope>
    <source>
        <strain evidence="8">CBS2887</strain>
    </source>
</reference>
<dbReference type="InterPro" id="IPR039261">
    <property type="entry name" value="FNR_nucleotide-bd"/>
</dbReference>
<protein>
    <recommendedName>
        <fullName evidence="10">FAD-binding FR-type domain-containing protein</fullName>
    </recommendedName>
</protein>
<evidence type="ECO:0000313" key="9">
    <source>
        <dbReference type="Proteomes" id="UP000774326"/>
    </source>
</evidence>
<sequence>MFKFKPASACLRQLRLQQSSTRRLFQTSQIFLNQLISNIEPNEIKPPTPPVEESSGKSSRWRKYIPMLTLLGAGSWGLYTFSYLFIDEDPSEYMTPYTFTPFIITNKLDIDNDHYLIELTPKFNKWRQTKPEIWNGHKLWSVEIKQPQIMVVRKYTPLPLLIDNDPTTSTPSHVRIQSEQDYNEGKLTLYIKKYAQGEVARWIGRKSIGSELELRGPFIEYEFPSDFNTKEVIRPPVHNVSSHNKPDPLEKFKVVPSNVAFFSAGTGIAPVLQSLLSSNSPLDHVRLYHSRRTETEVKPFESILHLLQSLGRLDMVSFVNPHKLTVKDIPTKQNSKLISMDEKISQYLKNQKSPYDEKILKMKFDDGITQAQTFQKLGIKINDEQISKIIICGTDGFIRDIAGVKPYEGQGQLGGWLKSKGWDQDDVFKM</sequence>
<dbReference type="Gene3D" id="2.40.30.10">
    <property type="entry name" value="Translation factors"/>
    <property type="match status" value="1"/>
</dbReference>
<evidence type="ECO:0000256" key="1">
    <source>
        <dbReference type="ARBA" id="ARBA00001974"/>
    </source>
</evidence>
<dbReference type="Proteomes" id="UP000774326">
    <property type="component" value="Unassembled WGS sequence"/>
</dbReference>
<feature type="binding site" evidence="6">
    <location>
        <position position="199"/>
    </location>
    <ligand>
        <name>FAD</name>
        <dbReference type="ChEBI" id="CHEBI:57692"/>
    </ligand>
</feature>
<keyword evidence="9" id="KW-1185">Reference proteome</keyword>
<evidence type="ECO:0008006" key="10">
    <source>
        <dbReference type="Google" id="ProtNLM"/>
    </source>
</evidence>
<dbReference type="Gene3D" id="3.40.50.80">
    <property type="entry name" value="Nucleotide-binding domain of ferredoxin-NADP reductase (FNR) module"/>
    <property type="match status" value="1"/>
</dbReference>
<evidence type="ECO:0000313" key="8">
    <source>
        <dbReference type="EMBL" id="KAH3682716.1"/>
    </source>
</evidence>
<evidence type="ECO:0000256" key="7">
    <source>
        <dbReference type="SAM" id="Phobius"/>
    </source>
</evidence>
<dbReference type="GO" id="GO:0016491">
    <property type="term" value="F:oxidoreductase activity"/>
    <property type="evidence" value="ECO:0007669"/>
    <property type="project" value="UniProtKB-KW"/>
</dbReference>
<organism evidence="8 9">
    <name type="scientific">Wickerhamomyces pijperi</name>
    <name type="common">Yeast</name>
    <name type="synonym">Pichia pijperi</name>
    <dbReference type="NCBI Taxonomy" id="599730"/>
    <lineage>
        <taxon>Eukaryota</taxon>
        <taxon>Fungi</taxon>
        <taxon>Dikarya</taxon>
        <taxon>Ascomycota</taxon>
        <taxon>Saccharomycotina</taxon>
        <taxon>Saccharomycetes</taxon>
        <taxon>Phaffomycetales</taxon>
        <taxon>Wickerhamomycetaceae</taxon>
        <taxon>Wickerhamomyces</taxon>
    </lineage>
</organism>
<dbReference type="AlphaFoldDB" id="A0A9P8TLI2"/>
<gene>
    <name evidence="8" type="ORF">WICPIJ_006322</name>
</gene>
<reference evidence="8" key="2">
    <citation type="submission" date="2021-01" db="EMBL/GenBank/DDBJ databases">
        <authorList>
            <person name="Schikora-Tamarit M.A."/>
        </authorList>
    </citation>
    <scope>NUCLEOTIDE SEQUENCE</scope>
    <source>
        <strain evidence="8">CBS2887</strain>
    </source>
</reference>
<feature type="binding site" evidence="6">
    <location>
        <position position="192"/>
    </location>
    <ligand>
        <name>FAD</name>
        <dbReference type="ChEBI" id="CHEBI:57692"/>
    </ligand>
</feature>
<dbReference type="GO" id="GO:0005739">
    <property type="term" value="C:mitochondrion"/>
    <property type="evidence" value="ECO:0007669"/>
    <property type="project" value="TreeGrafter"/>
</dbReference>
<dbReference type="InterPro" id="IPR001834">
    <property type="entry name" value="CBR-like"/>
</dbReference>
<dbReference type="PANTHER" id="PTHR19370:SF189">
    <property type="entry name" value="CYTOCHROME C MITOCHONDRIAL IMPORT FACTOR CYC2"/>
    <property type="match status" value="1"/>
</dbReference>
<accession>A0A9P8TLI2</accession>
<comment type="cofactor">
    <cofactor evidence="1 6">
        <name>FAD</name>
        <dbReference type="ChEBI" id="CHEBI:57692"/>
    </cofactor>
</comment>
<keyword evidence="5" id="KW-0560">Oxidoreductase</keyword>
<keyword evidence="3 6" id="KW-0285">Flavoprotein</keyword>
<dbReference type="PANTHER" id="PTHR19370">
    <property type="entry name" value="NADH-CYTOCHROME B5 REDUCTASE"/>
    <property type="match status" value="1"/>
</dbReference>
<evidence type="ECO:0000256" key="5">
    <source>
        <dbReference type="ARBA" id="ARBA00023002"/>
    </source>
</evidence>
<evidence type="ECO:0000256" key="3">
    <source>
        <dbReference type="ARBA" id="ARBA00022630"/>
    </source>
</evidence>
<evidence type="ECO:0000256" key="2">
    <source>
        <dbReference type="ARBA" id="ARBA00006105"/>
    </source>
</evidence>
<dbReference type="SUPFAM" id="SSF52343">
    <property type="entry name" value="Ferredoxin reductase-like, C-terminal NADP-linked domain"/>
    <property type="match status" value="1"/>
</dbReference>
<dbReference type="SUPFAM" id="SSF63380">
    <property type="entry name" value="Riboflavin synthase domain-like"/>
    <property type="match status" value="1"/>
</dbReference>
<dbReference type="InterPro" id="IPR017938">
    <property type="entry name" value="Riboflavin_synthase-like_b-brl"/>
</dbReference>
<comment type="caution">
    <text evidence="8">The sequence shown here is derived from an EMBL/GenBank/DDBJ whole genome shotgun (WGS) entry which is preliminary data.</text>
</comment>
<keyword evidence="7" id="KW-1133">Transmembrane helix</keyword>
<evidence type="ECO:0000256" key="4">
    <source>
        <dbReference type="ARBA" id="ARBA00022827"/>
    </source>
</evidence>
<keyword evidence="4 6" id="KW-0274">FAD</keyword>